<dbReference type="SUPFAM" id="SSF51445">
    <property type="entry name" value="(Trans)glycosidases"/>
    <property type="match status" value="1"/>
</dbReference>
<evidence type="ECO:0000256" key="3">
    <source>
        <dbReference type="ARBA" id="ARBA00012560"/>
    </source>
</evidence>
<dbReference type="Proteomes" id="UP000005561">
    <property type="component" value="Unassembled WGS sequence"/>
</dbReference>
<dbReference type="eggNOG" id="COG1640">
    <property type="taxonomic scope" value="Bacteria"/>
</dbReference>
<organism evidence="11 12">
    <name type="scientific">Marvinbryantia formatexigens DSM 14469</name>
    <dbReference type="NCBI Taxonomy" id="478749"/>
    <lineage>
        <taxon>Bacteria</taxon>
        <taxon>Bacillati</taxon>
        <taxon>Bacillota</taxon>
        <taxon>Clostridia</taxon>
        <taxon>Lachnospirales</taxon>
        <taxon>Lachnospiraceae</taxon>
        <taxon>Marvinbryantia</taxon>
    </lineage>
</organism>
<proteinExistence type="inferred from homology"/>
<dbReference type="InterPro" id="IPR017853">
    <property type="entry name" value="GH"/>
</dbReference>
<keyword evidence="12" id="KW-1185">Reference proteome</keyword>
<comment type="similarity">
    <text evidence="2 10">Belongs to the disproportionating enzyme family.</text>
</comment>
<evidence type="ECO:0000256" key="4">
    <source>
        <dbReference type="ARBA" id="ARBA00020295"/>
    </source>
</evidence>
<dbReference type="Gene3D" id="3.20.20.80">
    <property type="entry name" value="Glycosidases"/>
    <property type="match status" value="1"/>
</dbReference>
<reference evidence="11" key="1">
    <citation type="submission" date="2009-07" db="EMBL/GenBank/DDBJ databases">
        <authorList>
            <person name="Weinstock G."/>
            <person name="Sodergren E."/>
            <person name="Clifton S."/>
            <person name="Fulton L."/>
            <person name="Fulton B."/>
            <person name="Courtney L."/>
            <person name="Fronick C."/>
            <person name="Harrison M."/>
            <person name="Strong C."/>
            <person name="Farmer C."/>
            <person name="Delahaunty K."/>
            <person name="Markovic C."/>
            <person name="Hall O."/>
            <person name="Minx P."/>
            <person name="Tomlinson C."/>
            <person name="Mitreva M."/>
            <person name="Nelson J."/>
            <person name="Hou S."/>
            <person name="Wollam A."/>
            <person name="Pepin K.H."/>
            <person name="Johnson M."/>
            <person name="Bhonagiri V."/>
            <person name="Nash W.E."/>
            <person name="Warren W."/>
            <person name="Chinwalla A."/>
            <person name="Mardis E.R."/>
            <person name="Wilson R.K."/>
        </authorList>
    </citation>
    <scope>NUCLEOTIDE SEQUENCE [LARGE SCALE GENOMIC DNA]</scope>
    <source>
        <strain evidence="11">DSM 14469</strain>
    </source>
</reference>
<dbReference type="GO" id="GO:0004134">
    <property type="term" value="F:4-alpha-glucanotransferase activity"/>
    <property type="evidence" value="ECO:0007669"/>
    <property type="project" value="UniProtKB-EC"/>
</dbReference>
<keyword evidence="5 10" id="KW-0328">Glycosyltransferase</keyword>
<evidence type="ECO:0000256" key="10">
    <source>
        <dbReference type="RuleBase" id="RU361207"/>
    </source>
</evidence>
<dbReference type="PANTHER" id="PTHR32438">
    <property type="entry name" value="4-ALPHA-GLUCANOTRANSFERASE DPE1, CHLOROPLASTIC/AMYLOPLASTIC"/>
    <property type="match status" value="1"/>
</dbReference>
<evidence type="ECO:0000256" key="9">
    <source>
        <dbReference type="ARBA" id="ARBA00031501"/>
    </source>
</evidence>
<sequence>MLLPIASLPSEYGIGSFSKEAYAFVDMLHETGQSLWQVLPIGPTGYGDSPYQSFSTFAGNPYFIDLEQVIRDGLLTEEECQSFDWGSDPEIIEYDRIYASRFQILRKAYGRYHTKEDREFLEFQQKNSFWLEDYALFMAIKDSRGGQCWAQWDEDIRMRRPEAVKKYREELAEDIAFYMFVQYLFQKQWLALKRYANERQVKIIGDIPIYVSFDSVDVWANPELFQLDEAHMPVAVAGCPPDAFAADGQLWGNPLYAWDYHKKTGYRWWIDRMRALYELFDIVRIDHFRGFDQYYSIPYGDKTAVNGHWEQGIGADLFKEIKKALGDTEIIAEDLGYVTDSVRQLLRDTGYPGMKILQFAFDSREEGCYMPYKYPRNCVVYTGTHDNDTVRGWYQSISENDRALAQLYMNNKNTPDEQIHWDYICCALATVADICIIPVQDYLGLGSEARINIPSVPSGNWKWRMKKEAFTPELKKKIRSLAEVYGRY</sequence>
<dbReference type="STRING" id="168384.SAMN05660368_01760"/>
<dbReference type="AlphaFoldDB" id="C6L953"/>
<gene>
    <name evidence="11" type="primary">malQ</name>
    <name evidence="11" type="ORF">BRYFOR_05143</name>
</gene>
<dbReference type="InterPro" id="IPR003385">
    <property type="entry name" value="Glyco_hydro_77"/>
</dbReference>
<evidence type="ECO:0000256" key="5">
    <source>
        <dbReference type="ARBA" id="ARBA00022676"/>
    </source>
</evidence>
<evidence type="ECO:0000313" key="11">
    <source>
        <dbReference type="EMBL" id="EET62792.1"/>
    </source>
</evidence>
<keyword evidence="7 10" id="KW-0119">Carbohydrate metabolism</keyword>
<keyword evidence="6 10" id="KW-0808">Transferase</keyword>
<name>C6L953_9FIRM</name>
<evidence type="ECO:0000256" key="2">
    <source>
        <dbReference type="ARBA" id="ARBA00005684"/>
    </source>
</evidence>
<evidence type="ECO:0000256" key="7">
    <source>
        <dbReference type="ARBA" id="ARBA00023277"/>
    </source>
</evidence>
<comment type="caution">
    <text evidence="11">The sequence shown here is derived from an EMBL/GenBank/DDBJ whole genome shotgun (WGS) entry which is preliminary data.</text>
</comment>
<comment type="catalytic activity">
    <reaction evidence="1 10">
        <text>Transfers a segment of a (1-&gt;4)-alpha-D-glucan to a new position in an acceptor, which may be glucose or a (1-&gt;4)-alpha-D-glucan.</text>
        <dbReference type="EC" id="2.4.1.25"/>
    </reaction>
</comment>
<protein>
    <recommendedName>
        <fullName evidence="4 10">4-alpha-glucanotransferase</fullName>
        <ecNumber evidence="3 10">2.4.1.25</ecNumber>
    </recommendedName>
    <alternativeName>
        <fullName evidence="8 10">Amylomaltase</fullName>
    </alternativeName>
    <alternativeName>
        <fullName evidence="9 10">Disproportionating enzyme</fullName>
    </alternativeName>
</protein>
<dbReference type="EC" id="2.4.1.25" evidence="3 10"/>
<dbReference type="PANTHER" id="PTHR32438:SF5">
    <property type="entry name" value="4-ALPHA-GLUCANOTRANSFERASE DPE1, CHLOROPLASTIC_AMYLOPLASTIC"/>
    <property type="match status" value="1"/>
</dbReference>
<evidence type="ECO:0000256" key="8">
    <source>
        <dbReference type="ARBA" id="ARBA00031423"/>
    </source>
</evidence>
<dbReference type="NCBIfam" id="TIGR00217">
    <property type="entry name" value="malQ"/>
    <property type="match status" value="1"/>
</dbReference>
<dbReference type="Pfam" id="PF02446">
    <property type="entry name" value="Glyco_hydro_77"/>
    <property type="match status" value="1"/>
</dbReference>
<dbReference type="NCBIfam" id="NF011080">
    <property type="entry name" value="PRK14508.1-3"/>
    <property type="match status" value="1"/>
</dbReference>
<evidence type="ECO:0000256" key="6">
    <source>
        <dbReference type="ARBA" id="ARBA00022679"/>
    </source>
</evidence>
<accession>C6L953</accession>
<evidence type="ECO:0000313" key="12">
    <source>
        <dbReference type="Proteomes" id="UP000005561"/>
    </source>
</evidence>
<dbReference type="GO" id="GO:0005975">
    <property type="term" value="P:carbohydrate metabolic process"/>
    <property type="evidence" value="ECO:0007669"/>
    <property type="project" value="InterPro"/>
</dbReference>
<dbReference type="EMBL" id="ACCL02000001">
    <property type="protein sequence ID" value="EET62792.1"/>
    <property type="molecule type" value="Genomic_DNA"/>
</dbReference>
<evidence type="ECO:0000256" key="1">
    <source>
        <dbReference type="ARBA" id="ARBA00000439"/>
    </source>
</evidence>